<organism evidence="1 2">
    <name type="scientific">Allobranchiibius huperziae</name>
    <dbReference type="NCBI Taxonomy" id="1874116"/>
    <lineage>
        <taxon>Bacteria</taxon>
        <taxon>Bacillati</taxon>
        <taxon>Actinomycetota</taxon>
        <taxon>Actinomycetes</taxon>
        <taxon>Micrococcales</taxon>
        <taxon>Dermacoccaceae</taxon>
        <taxon>Allobranchiibius</taxon>
    </lineage>
</organism>
<dbReference type="EMBL" id="JACCFW010000001">
    <property type="protein sequence ID" value="NYJ75730.1"/>
    <property type="molecule type" value="Genomic_DNA"/>
</dbReference>
<protein>
    <recommendedName>
        <fullName evidence="3">DUF2785 domain-containing protein</fullName>
    </recommendedName>
</protein>
<reference evidence="1 2" key="1">
    <citation type="submission" date="2020-07" db="EMBL/GenBank/DDBJ databases">
        <title>Sequencing the genomes of 1000 actinobacteria strains.</title>
        <authorList>
            <person name="Klenk H.-P."/>
        </authorList>
    </citation>
    <scope>NUCLEOTIDE SEQUENCE [LARGE SCALE GENOMIC DNA]</scope>
    <source>
        <strain evidence="1 2">DSM 29531</strain>
    </source>
</reference>
<comment type="caution">
    <text evidence="1">The sequence shown here is derived from an EMBL/GenBank/DDBJ whole genome shotgun (WGS) entry which is preliminary data.</text>
</comment>
<proteinExistence type="predicted"/>
<evidence type="ECO:0008006" key="3">
    <source>
        <dbReference type="Google" id="ProtNLM"/>
    </source>
</evidence>
<keyword evidence="2" id="KW-1185">Reference proteome</keyword>
<dbReference type="AlphaFoldDB" id="A0A853DM77"/>
<evidence type="ECO:0000313" key="2">
    <source>
        <dbReference type="Proteomes" id="UP000571817"/>
    </source>
</evidence>
<dbReference type="Pfam" id="PF10978">
    <property type="entry name" value="DUF2785"/>
    <property type="match status" value="1"/>
</dbReference>
<name>A0A853DM77_9MICO</name>
<dbReference type="InterPro" id="IPR021247">
    <property type="entry name" value="DUF2785"/>
</dbReference>
<accession>A0A853DM77</accession>
<dbReference type="Proteomes" id="UP000571817">
    <property type="component" value="Unassembled WGS sequence"/>
</dbReference>
<gene>
    <name evidence="1" type="ORF">HNR15_002693</name>
</gene>
<evidence type="ECO:0000313" key="1">
    <source>
        <dbReference type="EMBL" id="NYJ75730.1"/>
    </source>
</evidence>
<dbReference type="RefSeq" id="WP_179482624.1">
    <property type="nucleotide sequence ID" value="NZ_JACCFW010000001.1"/>
</dbReference>
<sequence length="246" mass="26918">MAFTAQLSTLIDDLASPDPVVRDERAYPELARMIRAGELTRAEAFDLGRLMVERLARQTVQARSFASLILARLAEHGTWSDAWTRPLLAWWTGETDLRGYDDRLGWLHAVAHGADCVGQLGARGLHDPAALLAAVSERLVTATDQVWREQEDDRVAAAVVAILWQSGAADDTWLGPVRALFDAGEPGPVPAHASNTMRTLRSLYVALDHPVAPTGDVPRRVEGADDLQVRLAALPHSVTPTLWVER</sequence>